<name>A0A183CBR9_GLOPA</name>
<accession>A0A183CBR9</accession>
<proteinExistence type="predicted"/>
<sequence length="148" mass="16457">MHHSIYFGKMPEETERQCLRACIASGQIPPVWHPPANPLARRRTFLPAVVPWGHWPQSKEVPAGIFSTPRPANAAEILLSIYPLLRLRLRMLVPKKRMVIAFTPTTLIGLLSDAGPPWRVIVQTAWLGLVPALTDGTGNRTLGEKTNL</sequence>
<reference evidence="2" key="3">
    <citation type="submission" date="2016-06" db="UniProtKB">
        <authorList>
            <consortium name="WormBaseParasite"/>
        </authorList>
    </citation>
    <scope>IDENTIFICATION</scope>
</reference>
<reference evidence="1" key="2">
    <citation type="submission" date="2014-05" db="EMBL/GenBank/DDBJ databases">
        <title>The genome and life-stage specific transcriptomes of Globodera pallida elucidate key aspects of plant parasitism by a cyst nematode.</title>
        <authorList>
            <person name="Cotton J.A."/>
            <person name="Lilley C.J."/>
            <person name="Jones L.M."/>
            <person name="Kikuchi T."/>
            <person name="Reid A.J."/>
            <person name="Thorpe P."/>
            <person name="Tsai I.J."/>
            <person name="Beasley H."/>
            <person name="Blok V."/>
            <person name="Cock P.J.A."/>
            <person name="Van den Akker S.E."/>
            <person name="Holroyd N."/>
            <person name="Hunt M."/>
            <person name="Mantelin S."/>
            <person name="Naghra H."/>
            <person name="Pain A."/>
            <person name="Palomares-Rius J.E."/>
            <person name="Zarowiecki M."/>
            <person name="Berriman M."/>
            <person name="Jones J.T."/>
            <person name="Urwin P.E."/>
        </authorList>
    </citation>
    <scope>NUCLEOTIDE SEQUENCE [LARGE SCALE GENOMIC DNA]</scope>
    <source>
        <strain evidence="1">Lindley</strain>
    </source>
</reference>
<dbReference type="WBParaSite" id="GPLIN_001032000">
    <property type="protein sequence ID" value="GPLIN_001032000"/>
    <property type="gene ID" value="GPLIN_001032000"/>
</dbReference>
<protein>
    <submittedName>
        <fullName evidence="2">Transposase</fullName>
    </submittedName>
</protein>
<evidence type="ECO:0000313" key="1">
    <source>
        <dbReference type="Proteomes" id="UP000050741"/>
    </source>
</evidence>
<evidence type="ECO:0000313" key="2">
    <source>
        <dbReference type="WBParaSite" id="GPLIN_001032000"/>
    </source>
</evidence>
<reference evidence="1" key="1">
    <citation type="submission" date="2013-12" db="EMBL/GenBank/DDBJ databases">
        <authorList>
            <person name="Aslett M."/>
        </authorList>
    </citation>
    <scope>NUCLEOTIDE SEQUENCE [LARGE SCALE GENOMIC DNA]</scope>
    <source>
        <strain evidence="1">Lindley</strain>
    </source>
</reference>
<organism evidence="1 2">
    <name type="scientific">Globodera pallida</name>
    <name type="common">Potato cyst nematode worm</name>
    <name type="synonym">Heterodera pallida</name>
    <dbReference type="NCBI Taxonomy" id="36090"/>
    <lineage>
        <taxon>Eukaryota</taxon>
        <taxon>Metazoa</taxon>
        <taxon>Ecdysozoa</taxon>
        <taxon>Nematoda</taxon>
        <taxon>Chromadorea</taxon>
        <taxon>Rhabditida</taxon>
        <taxon>Tylenchina</taxon>
        <taxon>Tylenchomorpha</taxon>
        <taxon>Tylenchoidea</taxon>
        <taxon>Heteroderidae</taxon>
        <taxon>Heteroderinae</taxon>
        <taxon>Globodera</taxon>
    </lineage>
</organism>
<dbReference type="Proteomes" id="UP000050741">
    <property type="component" value="Unassembled WGS sequence"/>
</dbReference>
<dbReference type="AlphaFoldDB" id="A0A183CBR9"/>
<keyword evidence="1" id="KW-1185">Reference proteome</keyword>